<proteinExistence type="predicted"/>
<protein>
    <submittedName>
        <fullName evidence="3">Uncharacterized protein</fullName>
    </submittedName>
</protein>
<accession>A0A914YF84</accession>
<name>A0A914YF84_9BILA</name>
<feature type="compositionally biased region" description="Basic and acidic residues" evidence="1">
    <location>
        <begin position="150"/>
        <end position="160"/>
    </location>
</feature>
<evidence type="ECO:0000256" key="1">
    <source>
        <dbReference type="SAM" id="MobiDB-lite"/>
    </source>
</evidence>
<keyword evidence="2" id="KW-1185">Reference proteome</keyword>
<dbReference type="Proteomes" id="UP000887577">
    <property type="component" value="Unplaced"/>
</dbReference>
<evidence type="ECO:0000313" key="2">
    <source>
        <dbReference type="Proteomes" id="UP000887577"/>
    </source>
</evidence>
<feature type="compositionally biased region" description="Pro residues" evidence="1">
    <location>
        <begin position="193"/>
        <end position="209"/>
    </location>
</feature>
<feature type="region of interest" description="Disordered" evidence="1">
    <location>
        <begin position="118"/>
        <end position="220"/>
    </location>
</feature>
<feature type="compositionally biased region" description="Basic residues" evidence="1">
    <location>
        <begin position="210"/>
        <end position="220"/>
    </location>
</feature>
<sequence>MDPETLVVDEDDNAGIHQNDLQNQIIPTNVHSADSTLQSVNEEHVVDNDPIPENLIEKQSVYYAEDDIFSNINPFSSNEDVDSVAAGQISVNEESVENDYVLRDHNPNEPEPEIELENVEETSHNSNENNRGNDTEEIEATTSRKLIKAPKKEQKYEKKIALSQKKKSKTKSDAARVLSTPRKPRVKRKWRFTPPPGSPPPPPPSPPLPPKRKRIQTIRF</sequence>
<organism evidence="2 3">
    <name type="scientific">Panagrolaimus superbus</name>
    <dbReference type="NCBI Taxonomy" id="310955"/>
    <lineage>
        <taxon>Eukaryota</taxon>
        <taxon>Metazoa</taxon>
        <taxon>Ecdysozoa</taxon>
        <taxon>Nematoda</taxon>
        <taxon>Chromadorea</taxon>
        <taxon>Rhabditida</taxon>
        <taxon>Tylenchina</taxon>
        <taxon>Panagrolaimomorpha</taxon>
        <taxon>Panagrolaimoidea</taxon>
        <taxon>Panagrolaimidae</taxon>
        <taxon>Panagrolaimus</taxon>
    </lineage>
</organism>
<feature type="compositionally biased region" description="Basic residues" evidence="1">
    <location>
        <begin position="182"/>
        <end position="191"/>
    </location>
</feature>
<dbReference type="WBParaSite" id="PSU_v2.g18955.t1">
    <property type="protein sequence ID" value="PSU_v2.g18955.t1"/>
    <property type="gene ID" value="PSU_v2.g18955"/>
</dbReference>
<evidence type="ECO:0000313" key="3">
    <source>
        <dbReference type="WBParaSite" id="PSU_v2.g18955.t1"/>
    </source>
</evidence>
<dbReference type="AlphaFoldDB" id="A0A914YF84"/>
<reference evidence="3" key="1">
    <citation type="submission" date="2022-11" db="UniProtKB">
        <authorList>
            <consortium name="WormBaseParasite"/>
        </authorList>
    </citation>
    <scope>IDENTIFICATION</scope>
</reference>